<keyword evidence="1 2" id="KW-0694">RNA-binding</keyword>
<evidence type="ECO:0000313" key="7">
    <source>
        <dbReference type="Proteomes" id="UP000824469"/>
    </source>
</evidence>
<dbReference type="SMART" id="SM00360">
    <property type="entry name" value="RRM"/>
    <property type="match status" value="1"/>
</dbReference>
<comment type="caution">
    <text evidence="6">The sequence shown here is derived from an EMBL/GenBank/DDBJ whole genome shotgun (WGS) entry which is preliminary data.</text>
</comment>
<gene>
    <name evidence="6" type="ORF">KI387_030528</name>
</gene>
<protein>
    <recommendedName>
        <fullName evidence="8">G3BP-like protein</fullName>
    </recommendedName>
</protein>
<dbReference type="PROSITE" id="PS50177">
    <property type="entry name" value="NTF2_DOMAIN"/>
    <property type="match status" value="1"/>
</dbReference>
<dbReference type="FunFam" id="3.10.450.50:FF:000003">
    <property type="entry name" value="Nuclear transport factor 2 family protein"/>
    <property type="match status" value="1"/>
</dbReference>
<reference evidence="6 7" key="1">
    <citation type="journal article" date="2021" name="Nat. Plants">
        <title>The Taxus genome provides insights into paclitaxel biosynthesis.</title>
        <authorList>
            <person name="Xiong X."/>
            <person name="Gou J."/>
            <person name="Liao Q."/>
            <person name="Li Y."/>
            <person name="Zhou Q."/>
            <person name="Bi G."/>
            <person name="Li C."/>
            <person name="Du R."/>
            <person name="Wang X."/>
            <person name="Sun T."/>
            <person name="Guo L."/>
            <person name="Liang H."/>
            <person name="Lu P."/>
            <person name="Wu Y."/>
            <person name="Zhang Z."/>
            <person name="Ro D.K."/>
            <person name="Shang Y."/>
            <person name="Huang S."/>
            <person name="Yan J."/>
        </authorList>
    </citation>
    <scope>NUCLEOTIDE SEQUENCE [LARGE SCALE GENOMIC DNA]</scope>
    <source>
        <strain evidence="6">Ta-2019</strain>
    </source>
</reference>
<feature type="domain" description="NTF2" evidence="5">
    <location>
        <begin position="17"/>
        <end position="132"/>
    </location>
</feature>
<accession>A0AA38CGU4</accession>
<dbReference type="InterPro" id="IPR000504">
    <property type="entry name" value="RRM_dom"/>
</dbReference>
<dbReference type="SUPFAM" id="SSF54427">
    <property type="entry name" value="NTF2-like"/>
    <property type="match status" value="1"/>
</dbReference>
<dbReference type="CDD" id="cd00780">
    <property type="entry name" value="NTF2"/>
    <property type="match status" value="1"/>
</dbReference>
<keyword evidence="7" id="KW-1185">Reference proteome</keyword>
<sequence>NMASQQVSPTVPSASVIGNAFVHQYYNVLHQSPQMVFRFYNDSSKLGRPEPNGELSCITTMEAINEKIVSLDYGEYKAEIKTVDSQESFNHGVLVLVTGALLGKTVRRNFTQSFFLAPQEKGFFVLNDVFRYLEEPQQLEPRSGLFNGASDQAINAPPAEAVEELAPVQELHEAEEQAPQLDEELPVEEERAFPSEHEEGSGAEEEASSLETAEVVQSEQPVAADISVVPPEEAPKKSYASIVKVTKKYSSPVQAPAVVRTVSANVEWQAIVPTQSPLASEPLAPPSAPESSNSIEAEADGCSIYIKNLPLNATTTQLDEEFKKFGPIKPGGIQVRSNKQHGFCYGFVEFESSSSVQSAIEAAPIIGGRQAYVEEKRPAGSKAPRGRFQPGRGGFRNDVTRGRGGYGGRGYGR</sequence>
<dbReference type="EMBL" id="JAHRHJ020000010">
    <property type="protein sequence ID" value="KAH9298846.1"/>
    <property type="molecule type" value="Genomic_DNA"/>
</dbReference>
<feature type="compositionally biased region" description="Basic and acidic residues" evidence="3">
    <location>
        <begin position="188"/>
        <end position="200"/>
    </location>
</feature>
<dbReference type="PROSITE" id="PS50102">
    <property type="entry name" value="RRM"/>
    <property type="match status" value="1"/>
</dbReference>
<dbReference type="GO" id="GO:0003729">
    <property type="term" value="F:mRNA binding"/>
    <property type="evidence" value="ECO:0007669"/>
    <property type="project" value="TreeGrafter"/>
</dbReference>
<dbReference type="SUPFAM" id="SSF54928">
    <property type="entry name" value="RNA-binding domain, RBD"/>
    <property type="match status" value="1"/>
</dbReference>
<evidence type="ECO:0008006" key="8">
    <source>
        <dbReference type="Google" id="ProtNLM"/>
    </source>
</evidence>
<dbReference type="AlphaFoldDB" id="A0AA38CGU4"/>
<name>A0AA38CGU4_TAXCH</name>
<dbReference type="OMA" id="HQSPQMV"/>
<feature type="region of interest" description="Disordered" evidence="3">
    <location>
        <begin position="377"/>
        <end position="413"/>
    </location>
</feature>
<evidence type="ECO:0000259" key="5">
    <source>
        <dbReference type="PROSITE" id="PS50177"/>
    </source>
</evidence>
<dbReference type="InterPro" id="IPR018222">
    <property type="entry name" value="Nuclear_transport_factor_2_euk"/>
</dbReference>
<dbReference type="Gene3D" id="3.10.450.50">
    <property type="match status" value="1"/>
</dbReference>
<dbReference type="Proteomes" id="UP000824469">
    <property type="component" value="Unassembled WGS sequence"/>
</dbReference>
<dbReference type="Gene3D" id="3.30.70.330">
    <property type="match status" value="1"/>
</dbReference>
<feature type="non-terminal residue" evidence="6">
    <location>
        <position position="413"/>
    </location>
</feature>
<feature type="non-terminal residue" evidence="6">
    <location>
        <position position="1"/>
    </location>
</feature>
<dbReference type="InterPro" id="IPR032710">
    <property type="entry name" value="NTF2-like_dom_sf"/>
</dbReference>
<dbReference type="PANTHER" id="PTHR10693">
    <property type="entry name" value="RAS GTPASE-ACTIVATING PROTEIN-BINDING PROTEIN"/>
    <property type="match status" value="1"/>
</dbReference>
<evidence type="ECO:0000256" key="3">
    <source>
        <dbReference type="SAM" id="MobiDB-lite"/>
    </source>
</evidence>
<dbReference type="Pfam" id="PF00076">
    <property type="entry name" value="RRM_1"/>
    <property type="match status" value="1"/>
</dbReference>
<dbReference type="CDD" id="cd00590">
    <property type="entry name" value="RRM_SF"/>
    <property type="match status" value="1"/>
</dbReference>
<feature type="region of interest" description="Disordered" evidence="3">
    <location>
        <begin position="171"/>
        <end position="226"/>
    </location>
</feature>
<dbReference type="InterPro" id="IPR039539">
    <property type="entry name" value="Ras_GTPase_bind_prot"/>
</dbReference>
<organism evidence="6 7">
    <name type="scientific">Taxus chinensis</name>
    <name type="common">Chinese yew</name>
    <name type="synonym">Taxus wallichiana var. chinensis</name>
    <dbReference type="NCBI Taxonomy" id="29808"/>
    <lineage>
        <taxon>Eukaryota</taxon>
        <taxon>Viridiplantae</taxon>
        <taxon>Streptophyta</taxon>
        <taxon>Embryophyta</taxon>
        <taxon>Tracheophyta</taxon>
        <taxon>Spermatophyta</taxon>
        <taxon>Pinopsida</taxon>
        <taxon>Pinidae</taxon>
        <taxon>Conifers II</taxon>
        <taxon>Cupressales</taxon>
        <taxon>Taxaceae</taxon>
        <taxon>Taxus</taxon>
    </lineage>
</organism>
<feature type="compositionally biased region" description="Gly residues" evidence="3">
    <location>
        <begin position="402"/>
        <end position="413"/>
    </location>
</feature>
<feature type="domain" description="RRM" evidence="4">
    <location>
        <begin position="302"/>
        <end position="378"/>
    </location>
</feature>
<dbReference type="InterPro" id="IPR035979">
    <property type="entry name" value="RBD_domain_sf"/>
</dbReference>
<evidence type="ECO:0000259" key="4">
    <source>
        <dbReference type="PROSITE" id="PS50102"/>
    </source>
</evidence>
<proteinExistence type="predicted"/>
<dbReference type="PANTHER" id="PTHR10693:SF20">
    <property type="entry name" value="AT27578P"/>
    <property type="match status" value="1"/>
</dbReference>
<evidence type="ECO:0000313" key="6">
    <source>
        <dbReference type="EMBL" id="KAH9298846.1"/>
    </source>
</evidence>
<dbReference type="GO" id="GO:0005829">
    <property type="term" value="C:cytosol"/>
    <property type="evidence" value="ECO:0007669"/>
    <property type="project" value="TreeGrafter"/>
</dbReference>
<dbReference type="GO" id="GO:1990904">
    <property type="term" value="C:ribonucleoprotein complex"/>
    <property type="evidence" value="ECO:0007669"/>
    <property type="project" value="TreeGrafter"/>
</dbReference>
<evidence type="ECO:0000256" key="2">
    <source>
        <dbReference type="PROSITE-ProRule" id="PRU00176"/>
    </source>
</evidence>
<dbReference type="Pfam" id="PF02136">
    <property type="entry name" value="NTF2"/>
    <property type="match status" value="1"/>
</dbReference>
<dbReference type="InterPro" id="IPR002075">
    <property type="entry name" value="NTF2_dom"/>
</dbReference>
<evidence type="ECO:0000256" key="1">
    <source>
        <dbReference type="ARBA" id="ARBA00022884"/>
    </source>
</evidence>
<dbReference type="InterPro" id="IPR012677">
    <property type="entry name" value="Nucleotide-bd_a/b_plait_sf"/>
</dbReference>